<dbReference type="OrthoDB" id="9810154at2"/>
<dbReference type="CDD" id="cd07067">
    <property type="entry name" value="HP_PGM_like"/>
    <property type="match status" value="1"/>
</dbReference>
<reference evidence="2 3" key="1">
    <citation type="submission" date="2019-04" db="EMBL/GenBank/DDBJ databases">
        <title>Pedobacter sp. RP-3-15 sp. nov., isolated from Arctic soil.</title>
        <authorList>
            <person name="Dahal R.H."/>
            <person name="Kim D.-U."/>
        </authorList>
    </citation>
    <scope>NUCLEOTIDE SEQUENCE [LARGE SCALE GENOMIC DNA]</scope>
    <source>
        <strain evidence="2 3">RP-3-15</strain>
    </source>
</reference>
<organism evidence="2 3">
    <name type="scientific">Pedobacter frigoris</name>
    <dbReference type="NCBI Taxonomy" id="2571272"/>
    <lineage>
        <taxon>Bacteria</taxon>
        <taxon>Pseudomonadati</taxon>
        <taxon>Bacteroidota</taxon>
        <taxon>Sphingobacteriia</taxon>
        <taxon>Sphingobacteriales</taxon>
        <taxon>Sphingobacteriaceae</taxon>
        <taxon>Pedobacter</taxon>
    </lineage>
</organism>
<evidence type="ECO:0000256" key="1">
    <source>
        <dbReference type="PIRSR" id="PIRSR613078-2"/>
    </source>
</evidence>
<dbReference type="PANTHER" id="PTHR47623:SF1">
    <property type="entry name" value="OS09G0287300 PROTEIN"/>
    <property type="match status" value="1"/>
</dbReference>
<accession>A0A4U1CM32</accession>
<comment type="caution">
    <text evidence="2">The sequence shown here is derived from an EMBL/GenBank/DDBJ whole genome shotgun (WGS) entry which is preliminary data.</text>
</comment>
<feature type="binding site" evidence="1">
    <location>
        <position position="59"/>
    </location>
    <ligand>
        <name>substrate</name>
    </ligand>
</feature>
<evidence type="ECO:0000313" key="2">
    <source>
        <dbReference type="EMBL" id="TKC08901.1"/>
    </source>
</evidence>
<dbReference type="RefSeq" id="WP_136834320.1">
    <property type="nucleotide sequence ID" value="NZ_SWBQ01000001.1"/>
</dbReference>
<dbReference type="Gene3D" id="3.40.50.1240">
    <property type="entry name" value="Phosphoglycerate mutase-like"/>
    <property type="match status" value="1"/>
</dbReference>
<dbReference type="EMBL" id="SWBQ01000001">
    <property type="protein sequence ID" value="TKC08901.1"/>
    <property type="molecule type" value="Genomic_DNA"/>
</dbReference>
<dbReference type="PANTHER" id="PTHR47623">
    <property type="entry name" value="OS09G0287300 PROTEIN"/>
    <property type="match status" value="1"/>
</dbReference>
<evidence type="ECO:0000313" key="3">
    <source>
        <dbReference type="Proteomes" id="UP000307244"/>
    </source>
</evidence>
<dbReference type="SUPFAM" id="SSF53254">
    <property type="entry name" value="Phosphoglycerate mutase-like"/>
    <property type="match status" value="1"/>
</dbReference>
<dbReference type="InterPro" id="IPR013078">
    <property type="entry name" value="His_Pase_superF_clade-1"/>
</dbReference>
<gene>
    <name evidence="2" type="ORF">FA047_02050</name>
</gene>
<dbReference type="Pfam" id="PF00300">
    <property type="entry name" value="His_Phos_1"/>
    <property type="match status" value="1"/>
</dbReference>
<name>A0A4U1CM32_9SPHI</name>
<protein>
    <submittedName>
        <fullName evidence="2">Histidine phosphatase family protein</fullName>
    </submittedName>
</protein>
<proteinExistence type="predicted"/>
<dbReference type="InterPro" id="IPR029033">
    <property type="entry name" value="His_PPase_superfam"/>
</dbReference>
<sequence length="167" mass="18739">MTKQLLLVRHGKSDWGNSHLADFDRPLNPRGHRNAPEMANRILNKNLVPELIVSSPALRALTTAKHFAQVWNKAPGQILEKPEIYEANTSTLLEVLNGLCNDYNRIAIFGHNPGFTDFANYLSDAGIYNIPTCGTVLIEFTTDHWSEISHHTGKLVEFDFPKSADED</sequence>
<dbReference type="Proteomes" id="UP000307244">
    <property type="component" value="Unassembled WGS sequence"/>
</dbReference>
<keyword evidence="3" id="KW-1185">Reference proteome</keyword>
<dbReference type="AlphaFoldDB" id="A0A4U1CM32"/>